<dbReference type="SMART" id="SM00344">
    <property type="entry name" value="HTH_ASNC"/>
    <property type="match status" value="1"/>
</dbReference>
<evidence type="ECO:0000256" key="1">
    <source>
        <dbReference type="ARBA" id="ARBA00023015"/>
    </source>
</evidence>
<gene>
    <name evidence="5" type="ORF">OdinLCB4_004820</name>
</gene>
<dbReference type="SUPFAM" id="SSF46785">
    <property type="entry name" value="Winged helix' DNA-binding domain"/>
    <property type="match status" value="1"/>
</dbReference>
<dbReference type="GO" id="GO:0043200">
    <property type="term" value="P:response to amino acid"/>
    <property type="evidence" value="ECO:0007669"/>
    <property type="project" value="TreeGrafter"/>
</dbReference>
<dbReference type="Gene3D" id="1.10.10.10">
    <property type="entry name" value="Winged helix-like DNA-binding domain superfamily/Winged helix DNA-binding domain"/>
    <property type="match status" value="1"/>
</dbReference>
<dbReference type="InterPro" id="IPR019887">
    <property type="entry name" value="Tscrpt_reg_AsnC/Lrp_C"/>
</dbReference>
<dbReference type="KEGG" id="oyw:OdinLCB4_004820"/>
<name>A0AAF0D1A4_ODILC</name>
<dbReference type="Pfam" id="PF13412">
    <property type="entry name" value="HTH_24"/>
    <property type="match status" value="1"/>
</dbReference>
<dbReference type="Gene3D" id="3.30.70.920">
    <property type="match status" value="1"/>
</dbReference>
<dbReference type="PANTHER" id="PTHR30154:SF50">
    <property type="entry name" value="TRANSCRIPTIONAL REGULATOR, ASNC FAMILY"/>
    <property type="match status" value="1"/>
</dbReference>
<evidence type="ECO:0000313" key="5">
    <source>
        <dbReference type="EMBL" id="WEU39799.1"/>
    </source>
</evidence>
<dbReference type="InterPro" id="IPR011008">
    <property type="entry name" value="Dimeric_a/b-barrel"/>
</dbReference>
<dbReference type="GO" id="GO:0005829">
    <property type="term" value="C:cytosol"/>
    <property type="evidence" value="ECO:0007669"/>
    <property type="project" value="TreeGrafter"/>
</dbReference>
<keyword evidence="2" id="KW-0238">DNA-binding</keyword>
<keyword evidence="3" id="KW-0804">Transcription</keyword>
<dbReference type="GO" id="GO:0043565">
    <property type="term" value="F:sequence-specific DNA binding"/>
    <property type="evidence" value="ECO:0007669"/>
    <property type="project" value="InterPro"/>
</dbReference>
<evidence type="ECO:0000256" key="2">
    <source>
        <dbReference type="ARBA" id="ARBA00023125"/>
    </source>
</evidence>
<protein>
    <submittedName>
        <fullName evidence="5">Lrp/AsnC family transcriptional regulator</fullName>
    </submittedName>
</protein>
<evidence type="ECO:0000313" key="6">
    <source>
        <dbReference type="Proteomes" id="UP000186851"/>
    </source>
</evidence>
<organism evidence="5 6">
    <name type="scientific">Odinarchaeota yellowstonii (strain LCB_4)</name>
    <dbReference type="NCBI Taxonomy" id="1841599"/>
    <lineage>
        <taxon>Archaea</taxon>
        <taxon>Promethearchaeati</taxon>
        <taxon>Candidatus Odinarchaeota</taxon>
        <taxon>Candidatus Odinarchaeia</taxon>
        <taxon>Candidatus Odinarchaeales</taxon>
        <taxon>Candidatus Odinarchaeaceae</taxon>
        <taxon>Candidatus Odinarchaeum</taxon>
    </lineage>
</organism>
<dbReference type="InterPro" id="IPR036388">
    <property type="entry name" value="WH-like_DNA-bd_sf"/>
</dbReference>
<dbReference type="PROSITE" id="PS50956">
    <property type="entry name" value="HTH_ASNC_2"/>
    <property type="match status" value="1"/>
</dbReference>
<reference evidence="5" key="2">
    <citation type="journal article" date="2022" name="Nat. Microbiol.">
        <title>A closed Candidatus Odinarchaeum chromosome exposes Asgard archaeal viruses.</title>
        <authorList>
            <person name="Tamarit D."/>
            <person name="Caceres E.F."/>
            <person name="Krupovic M."/>
            <person name="Nijland R."/>
            <person name="Eme L."/>
            <person name="Robinson N.P."/>
            <person name="Ettema T.J.G."/>
        </authorList>
    </citation>
    <scope>NUCLEOTIDE SEQUENCE</scope>
    <source>
        <strain evidence="5">LCB_4</strain>
    </source>
</reference>
<accession>A0AAF0D1A4</accession>
<feature type="domain" description="HTH asnC-type" evidence="4">
    <location>
        <begin position="3"/>
        <end position="68"/>
    </location>
</feature>
<dbReference type="InterPro" id="IPR019888">
    <property type="entry name" value="Tscrpt_reg_AsnC-like"/>
</dbReference>
<dbReference type="EMBL" id="CP091871">
    <property type="protein sequence ID" value="WEU39799.1"/>
    <property type="molecule type" value="Genomic_DNA"/>
</dbReference>
<dbReference type="InterPro" id="IPR000485">
    <property type="entry name" value="AsnC-type_HTH_dom"/>
</dbReference>
<proteinExistence type="predicted"/>
<dbReference type="AlphaFoldDB" id="A0AAF0D1A4"/>
<dbReference type="InterPro" id="IPR036390">
    <property type="entry name" value="WH_DNA-bd_sf"/>
</dbReference>
<dbReference type="PANTHER" id="PTHR30154">
    <property type="entry name" value="LEUCINE-RESPONSIVE REGULATORY PROTEIN"/>
    <property type="match status" value="1"/>
</dbReference>
<sequence length="149" mass="16676">MLIDDVDQRIIEHLMKNSRASYSEIATSLKELNINLTEGAVRKRVRRLVEKGIIEQFTIQLGHGLGVKAIILVRLSPQKPAADAAKEIMKIKGVERVYDIAGPYDILVIVKFAEVQSLNSCIDAMRSIEGISSTTTFLVLKERQVLNKE</sequence>
<dbReference type="SUPFAM" id="SSF54909">
    <property type="entry name" value="Dimeric alpha+beta barrel"/>
    <property type="match status" value="1"/>
</dbReference>
<evidence type="ECO:0000256" key="3">
    <source>
        <dbReference type="ARBA" id="ARBA00023163"/>
    </source>
</evidence>
<evidence type="ECO:0000259" key="4">
    <source>
        <dbReference type="PROSITE" id="PS50956"/>
    </source>
</evidence>
<dbReference type="Proteomes" id="UP000186851">
    <property type="component" value="Chromosome"/>
</dbReference>
<keyword evidence="1" id="KW-0805">Transcription regulation</keyword>
<reference evidence="5" key="1">
    <citation type="journal article" date="2017" name="Nature">
        <title>Asgard archaea illuminate the origin of eukaryotic cellular complexity.</title>
        <authorList>
            <person name="Zaremba-Niedzwiedzka K."/>
            <person name="Caceres E.F."/>
            <person name="Saw J.H."/>
            <person name="Backstrom D."/>
            <person name="Juzokaite L."/>
            <person name="Vancaester E."/>
            <person name="Seitz K.W."/>
            <person name="Anantharaman K."/>
            <person name="Starnawski P."/>
            <person name="Kjeldsen K.U."/>
            <person name="Scott M.B."/>
            <person name="Nunoura T."/>
            <person name="Banfield J.F."/>
            <person name="Schramm A."/>
            <person name="Baker B.J."/>
            <person name="Spang A."/>
            <person name="Ettema T.J.G."/>
        </authorList>
    </citation>
    <scope>NUCLEOTIDE SEQUENCE</scope>
    <source>
        <strain evidence="5">LCB_4</strain>
    </source>
</reference>
<dbReference type="Pfam" id="PF01037">
    <property type="entry name" value="AsnC_trans_reg"/>
    <property type="match status" value="1"/>
</dbReference>